<organism evidence="1 2">
    <name type="scientific">Cetraspora pellucida</name>
    <dbReference type="NCBI Taxonomy" id="1433469"/>
    <lineage>
        <taxon>Eukaryota</taxon>
        <taxon>Fungi</taxon>
        <taxon>Fungi incertae sedis</taxon>
        <taxon>Mucoromycota</taxon>
        <taxon>Glomeromycotina</taxon>
        <taxon>Glomeromycetes</taxon>
        <taxon>Diversisporales</taxon>
        <taxon>Gigasporaceae</taxon>
        <taxon>Cetraspora</taxon>
    </lineage>
</organism>
<keyword evidence="2" id="KW-1185">Reference proteome</keyword>
<feature type="non-terminal residue" evidence="1">
    <location>
        <position position="1"/>
    </location>
</feature>
<evidence type="ECO:0000313" key="2">
    <source>
        <dbReference type="Proteomes" id="UP000789759"/>
    </source>
</evidence>
<name>A0A9N9KFQ7_9GLOM</name>
<proteinExistence type="predicted"/>
<comment type="caution">
    <text evidence="1">The sequence shown here is derived from an EMBL/GenBank/DDBJ whole genome shotgun (WGS) entry which is preliminary data.</text>
</comment>
<reference evidence="1" key="1">
    <citation type="submission" date="2021-06" db="EMBL/GenBank/DDBJ databases">
        <authorList>
            <person name="Kallberg Y."/>
            <person name="Tangrot J."/>
            <person name="Rosling A."/>
        </authorList>
    </citation>
    <scope>NUCLEOTIDE SEQUENCE</scope>
    <source>
        <strain evidence="1">FL966</strain>
    </source>
</reference>
<dbReference type="Proteomes" id="UP000789759">
    <property type="component" value="Unassembled WGS sequence"/>
</dbReference>
<dbReference type="AlphaFoldDB" id="A0A9N9KFQ7"/>
<protein>
    <submittedName>
        <fullName evidence="1">5628_t:CDS:1</fullName>
    </submittedName>
</protein>
<accession>A0A9N9KFQ7</accession>
<dbReference type="EMBL" id="CAJVQA010056690">
    <property type="protein sequence ID" value="CAG8825990.1"/>
    <property type="molecule type" value="Genomic_DNA"/>
</dbReference>
<sequence length="53" mass="6077">KNITRINDLWGLPTSNFGQSIIARTSQKIIVKGNRDKKTEPGRIIVDRELQTR</sequence>
<feature type="non-terminal residue" evidence="1">
    <location>
        <position position="53"/>
    </location>
</feature>
<gene>
    <name evidence="1" type="ORF">CPELLU_LOCUS20169</name>
</gene>
<evidence type="ECO:0000313" key="1">
    <source>
        <dbReference type="EMBL" id="CAG8825990.1"/>
    </source>
</evidence>